<evidence type="ECO:0000256" key="3">
    <source>
        <dbReference type="ARBA" id="ARBA00022692"/>
    </source>
</evidence>
<evidence type="ECO:0000256" key="5">
    <source>
        <dbReference type="ARBA" id="ARBA00023136"/>
    </source>
</evidence>
<feature type="transmembrane region" description="Helical" evidence="6">
    <location>
        <begin position="297"/>
        <end position="322"/>
    </location>
</feature>
<reference evidence="9 10" key="1">
    <citation type="submission" date="2017-02" db="EMBL/GenBank/DDBJ databases">
        <authorList>
            <person name="Peterson S.W."/>
        </authorList>
    </citation>
    <scope>NUCLEOTIDE SEQUENCE [LARGE SCALE GENOMIC DNA]</scope>
    <source>
        <strain evidence="9 10">DSM 25262</strain>
    </source>
</reference>
<feature type="transmembrane region" description="Helical" evidence="6">
    <location>
        <begin position="21"/>
        <end position="42"/>
    </location>
</feature>
<evidence type="ECO:0000256" key="6">
    <source>
        <dbReference type="SAM" id="Phobius"/>
    </source>
</evidence>
<feature type="transmembrane region" description="Helical" evidence="6">
    <location>
        <begin position="766"/>
        <end position="793"/>
    </location>
</feature>
<feature type="domain" description="MacB-like periplasmic core" evidence="8">
    <location>
        <begin position="20"/>
        <end position="234"/>
    </location>
</feature>
<feature type="transmembrane region" description="Helical" evidence="6">
    <location>
        <begin position="438"/>
        <end position="458"/>
    </location>
</feature>
<feature type="transmembrane region" description="Helical" evidence="6">
    <location>
        <begin position="732"/>
        <end position="751"/>
    </location>
</feature>
<evidence type="ECO:0000313" key="10">
    <source>
        <dbReference type="Proteomes" id="UP000190961"/>
    </source>
</evidence>
<evidence type="ECO:0000313" key="9">
    <source>
        <dbReference type="EMBL" id="SKC81839.1"/>
    </source>
</evidence>
<protein>
    <submittedName>
        <fullName evidence="9">Putative ABC transport system permease protein</fullName>
    </submittedName>
</protein>
<feature type="domain" description="ABC3 transporter permease C-terminal" evidence="7">
    <location>
        <begin position="302"/>
        <end position="417"/>
    </location>
</feature>
<dbReference type="InterPro" id="IPR025857">
    <property type="entry name" value="MacB_PCD"/>
</dbReference>
<gene>
    <name evidence="9" type="ORF">SAMN05660236_4031</name>
</gene>
<evidence type="ECO:0000256" key="4">
    <source>
        <dbReference type="ARBA" id="ARBA00022989"/>
    </source>
</evidence>
<dbReference type="InterPro" id="IPR003838">
    <property type="entry name" value="ABC3_permease_C"/>
</dbReference>
<dbReference type="STRING" id="688867.SAMN05660236_4031"/>
<keyword evidence="2" id="KW-1003">Cell membrane</keyword>
<accession>A0A1T5M1X4</accession>
<dbReference type="GO" id="GO:0022857">
    <property type="term" value="F:transmembrane transporter activity"/>
    <property type="evidence" value="ECO:0007669"/>
    <property type="project" value="TreeGrafter"/>
</dbReference>
<keyword evidence="10" id="KW-1185">Reference proteome</keyword>
<name>A0A1T5M1X4_9BACT</name>
<evidence type="ECO:0000259" key="8">
    <source>
        <dbReference type="Pfam" id="PF12704"/>
    </source>
</evidence>
<keyword evidence="3 6" id="KW-0812">Transmembrane</keyword>
<dbReference type="Pfam" id="PF12704">
    <property type="entry name" value="MacB_PCD"/>
    <property type="match status" value="2"/>
</dbReference>
<dbReference type="OrthoDB" id="5933722at2"/>
<dbReference type="RefSeq" id="WP_079688597.1">
    <property type="nucleotide sequence ID" value="NZ_FUZU01000003.1"/>
</dbReference>
<keyword evidence="5 6" id="KW-0472">Membrane</keyword>
<comment type="subcellular location">
    <subcellularLocation>
        <location evidence="1">Cell membrane</location>
        <topology evidence="1">Multi-pass membrane protein</topology>
    </subcellularLocation>
</comment>
<keyword evidence="4 6" id="KW-1133">Transmembrane helix</keyword>
<dbReference type="GO" id="GO:0005886">
    <property type="term" value="C:plasma membrane"/>
    <property type="evidence" value="ECO:0007669"/>
    <property type="project" value="UniProtKB-SubCell"/>
</dbReference>
<feature type="transmembrane region" description="Helical" evidence="6">
    <location>
        <begin position="677"/>
        <end position="699"/>
    </location>
</feature>
<dbReference type="PANTHER" id="PTHR30572:SF18">
    <property type="entry name" value="ABC-TYPE MACROLIDE FAMILY EXPORT SYSTEM PERMEASE COMPONENT 2"/>
    <property type="match status" value="1"/>
</dbReference>
<dbReference type="PROSITE" id="PS51257">
    <property type="entry name" value="PROKAR_LIPOPROTEIN"/>
    <property type="match status" value="1"/>
</dbReference>
<dbReference type="AlphaFoldDB" id="A0A1T5M1X4"/>
<feature type="domain" description="ABC3 transporter permease C-terminal" evidence="7">
    <location>
        <begin position="687"/>
        <end position="792"/>
    </location>
</feature>
<evidence type="ECO:0000256" key="1">
    <source>
        <dbReference type="ARBA" id="ARBA00004651"/>
    </source>
</evidence>
<feature type="transmembrane region" description="Helical" evidence="6">
    <location>
        <begin position="343"/>
        <end position="372"/>
    </location>
</feature>
<dbReference type="Proteomes" id="UP000190961">
    <property type="component" value="Unassembled WGS sequence"/>
</dbReference>
<organism evidence="9 10">
    <name type="scientific">Ohtaekwangia koreensis</name>
    <dbReference type="NCBI Taxonomy" id="688867"/>
    <lineage>
        <taxon>Bacteria</taxon>
        <taxon>Pseudomonadati</taxon>
        <taxon>Bacteroidota</taxon>
        <taxon>Cytophagia</taxon>
        <taxon>Cytophagales</taxon>
        <taxon>Fulvivirgaceae</taxon>
        <taxon>Ohtaekwangia</taxon>
    </lineage>
</organism>
<dbReference type="EMBL" id="FUZU01000003">
    <property type="protein sequence ID" value="SKC81839.1"/>
    <property type="molecule type" value="Genomic_DNA"/>
</dbReference>
<feature type="transmembrane region" description="Helical" evidence="6">
    <location>
        <begin position="392"/>
        <end position="417"/>
    </location>
</feature>
<evidence type="ECO:0000256" key="2">
    <source>
        <dbReference type="ARBA" id="ARBA00022475"/>
    </source>
</evidence>
<evidence type="ECO:0000259" key="7">
    <source>
        <dbReference type="Pfam" id="PF02687"/>
    </source>
</evidence>
<dbReference type="Pfam" id="PF02687">
    <property type="entry name" value="FtsX"/>
    <property type="match status" value="2"/>
</dbReference>
<dbReference type="PANTHER" id="PTHR30572">
    <property type="entry name" value="MEMBRANE COMPONENT OF TRANSPORTER-RELATED"/>
    <property type="match status" value="1"/>
</dbReference>
<dbReference type="InterPro" id="IPR050250">
    <property type="entry name" value="Macrolide_Exporter_MacB"/>
</dbReference>
<feature type="domain" description="MacB-like periplasmic core" evidence="8">
    <location>
        <begin position="445"/>
        <end position="636"/>
    </location>
</feature>
<proteinExistence type="predicted"/>
<sequence>MILHYIKVALRNLERQKMLTFINVLGLSLGLACFSLFLLYAVHEFSYDRFHTKGDHIYRVYEWWKFTGRQGSATASATPIGPAMKSDLPDVDNFVRIQEPGESLVRVEGKLQSAKLTFADRQILTVFTFPLLAGDASKALNDPASIVLTRSKALQFFGTTDVVGRQIEIRENEEYKPFVITGVVEDLPANSTIRFDMLGSFDRVLSTPWGRESASSWTMTIGISVYVLLRPGSTLMDDPGRLAAFRKVYFPGEAADLKKQQLWDGKGAIPSGYGLQPLADVHTNTTIDSGASDPKNIWILISISGGVLAIACINFIILSIGCSVRRSKEVGARKISGGRRKQLIFQFLSESMLLTLCSALLGLGIAQVLLPFFNEVSGRSLTLSFEQYPEMIALLVATIMVTGVLAGSYPALILSALKPVEILKNKIRLAGSNFFTRSLVTFQFVLSVGLIIATVVILQQLSFMHTKDLGFEKEQVVMVAAQGADYKRFSQLLQAQTAVSAIAASSIGLGADEGQMGGRCDLNGRPETVIEYPVDANFLEAMGIDLVAGRNFNALLFSDTVHAVIVNETLVGALNTTPEKALGMQVPSFRKDSPPHTIIGVVRDFHYEDLKRKVRSQWFVQPAKFKPSSFFVKLKPGHPDGLKLVESAWKKTAPDLPFRYSFLDQKFDAFYRTEERWASIIGAAGNVCIFLACLGLFGLASLTTANRTKEVGIRKVLGASVMSIIRLLCRDFAILVLLAIVIASPLAWYAMDEWLSEFAYKIELSWLIFLFTGLAALSLAVLTIGVQALRAALASPIRWLRSE</sequence>